<protein>
    <submittedName>
        <fullName evidence="3">Uncharacterized protein</fullName>
    </submittedName>
</protein>
<dbReference type="PROSITE" id="PS51257">
    <property type="entry name" value="PROKAR_LIPOPROTEIN"/>
    <property type="match status" value="1"/>
</dbReference>
<dbReference type="GO" id="GO:0002098">
    <property type="term" value="P:tRNA wobble uridine modification"/>
    <property type="evidence" value="ECO:0007669"/>
    <property type="project" value="InterPro"/>
</dbReference>
<dbReference type="InterPro" id="IPR027417">
    <property type="entry name" value="P-loop_NTPase"/>
</dbReference>
<evidence type="ECO:0000313" key="4">
    <source>
        <dbReference type="Proteomes" id="UP001271007"/>
    </source>
</evidence>
<dbReference type="EMBL" id="JAWDJX010000043">
    <property type="protein sequence ID" value="KAK3049027.1"/>
    <property type="molecule type" value="Genomic_DNA"/>
</dbReference>
<gene>
    <name evidence="3" type="ORF">LTR09_009681</name>
</gene>
<dbReference type="PANTHER" id="PTHR16184">
    <property type="entry name" value="ELONGATOR COMPLEX PROTEIN 6"/>
    <property type="match status" value="1"/>
</dbReference>
<organism evidence="3 4">
    <name type="scientific">Extremus antarcticus</name>
    <dbReference type="NCBI Taxonomy" id="702011"/>
    <lineage>
        <taxon>Eukaryota</taxon>
        <taxon>Fungi</taxon>
        <taxon>Dikarya</taxon>
        <taxon>Ascomycota</taxon>
        <taxon>Pezizomycotina</taxon>
        <taxon>Dothideomycetes</taxon>
        <taxon>Dothideomycetidae</taxon>
        <taxon>Mycosphaerellales</taxon>
        <taxon>Extremaceae</taxon>
        <taxon>Extremus</taxon>
    </lineage>
</organism>
<comment type="pathway">
    <text evidence="1">tRNA modification; 5-methoxycarbonylmethyl-2-thiouridine-tRNA biosynthesis.</text>
</comment>
<evidence type="ECO:0000256" key="1">
    <source>
        <dbReference type="ARBA" id="ARBA00005043"/>
    </source>
</evidence>
<reference evidence="3" key="1">
    <citation type="submission" date="2023-04" db="EMBL/GenBank/DDBJ databases">
        <title>Black Yeasts Isolated from many extreme environments.</title>
        <authorList>
            <person name="Coleine C."/>
            <person name="Stajich J.E."/>
            <person name="Selbmann L."/>
        </authorList>
    </citation>
    <scope>NUCLEOTIDE SEQUENCE</scope>
    <source>
        <strain evidence="3">CCFEE 5312</strain>
    </source>
</reference>
<dbReference type="Proteomes" id="UP001271007">
    <property type="component" value="Unassembled WGS sequence"/>
</dbReference>
<accession>A0AAJ0D8G4</accession>
<comment type="caution">
    <text evidence="3">The sequence shown here is derived from an EMBL/GenBank/DDBJ whole genome shotgun (WGS) entry which is preliminary data.</text>
</comment>
<keyword evidence="4" id="KW-1185">Reference proteome</keyword>
<dbReference type="Gene3D" id="3.40.50.300">
    <property type="entry name" value="P-loop containing nucleotide triphosphate hydrolases"/>
    <property type="match status" value="1"/>
</dbReference>
<dbReference type="CDD" id="cd19495">
    <property type="entry name" value="Elp6"/>
    <property type="match status" value="1"/>
</dbReference>
<sequence length="302" mass="33106">MSTCKRVPTALEPYLSLPPELSLILVTGTIACTPTWLLSRFAGATLSQPIDDSTPDEGEARKPETAVVLVSWMRDERFWKTEIRRTTGLDVVKAESQHRFAFVDCLQAPIPTTDLSQQDSVSAGTDQVFAHINATLTKFSSTSTTPRRILLILDQPDVLTGTGTFGWHNLHGITQKLRKQVYATVINCSADLPFISVSAAAVKDARTGSRTATLHTELERHTANYRVQQAHIATFVMACRELATGAAKDVSGVLRVTRGGGIYNVLREDPEWVDAFKETEVLYLVGRDGNVKVFERGASESG</sequence>
<dbReference type="GO" id="GO:0033588">
    <property type="term" value="C:elongator holoenzyme complex"/>
    <property type="evidence" value="ECO:0007669"/>
    <property type="project" value="InterPro"/>
</dbReference>
<comment type="similarity">
    <text evidence="2">Belongs to the ELP6 family.</text>
</comment>
<dbReference type="AlphaFoldDB" id="A0AAJ0D8G4"/>
<dbReference type="PANTHER" id="PTHR16184:SF6">
    <property type="entry name" value="ELONGATOR COMPLEX PROTEIN 6"/>
    <property type="match status" value="1"/>
</dbReference>
<dbReference type="InterPro" id="IPR018627">
    <property type="entry name" value="ELP6"/>
</dbReference>
<proteinExistence type="inferred from homology"/>
<evidence type="ECO:0000256" key="2">
    <source>
        <dbReference type="ARBA" id="ARBA00008837"/>
    </source>
</evidence>
<name>A0AAJ0D8G4_9PEZI</name>
<evidence type="ECO:0000313" key="3">
    <source>
        <dbReference type="EMBL" id="KAK3049027.1"/>
    </source>
</evidence>